<keyword evidence="2" id="KW-1185">Reference proteome</keyword>
<dbReference type="OrthoDB" id="5819656at2759"/>
<dbReference type="Proteomes" id="UP000230423">
    <property type="component" value="Unassembled WGS sequence"/>
</dbReference>
<dbReference type="AlphaFoldDB" id="A0A2G9UVW7"/>
<gene>
    <name evidence="1" type="ORF">TELCIR_03595</name>
</gene>
<reference evidence="1 2" key="1">
    <citation type="submission" date="2015-09" db="EMBL/GenBank/DDBJ databases">
        <title>Draft genome of the parasitic nematode Teladorsagia circumcincta isolate WARC Sus (inbred).</title>
        <authorList>
            <person name="Mitreva M."/>
        </authorList>
    </citation>
    <scope>NUCLEOTIDE SEQUENCE [LARGE SCALE GENOMIC DNA]</scope>
    <source>
        <strain evidence="1 2">S</strain>
    </source>
</reference>
<evidence type="ECO:0000313" key="1">
    <source>
        <dbReference type="EMBL" id="PIO74398.1"/>
    </source>
</evidence>
<name>A0A2G9UVW7_TELCI</name>
<accession>A0A2G9UVW7</accession>
<dbReference type="EMBL" id="KZ345286">
    <property type="protein sequence ID" value="PIO74398.1"/>
    <property type="molecule type" value="Genomic_DNA"/>
</dbReference>
<protein>
    <submittedName>
        <fullName evidence="1">Uncharacterized protein</fullName>
    </submittedName>
</protein>
<proteinExistence type="predicted"/>
<evidence type="ECO:0000313" key="2">
    <source>
        <dbReference type="Proteomes" id="UP000230423"/>
    </source>
</evidence>
<organism evidence="1 2">
    <name type="scientific">Teladorsagia circumcincta</name>
    <name type="common">Brown stomach worm</name>
    <name type="synonym">Ostertagia circumcincta</name>
    <dbReference type="NCBI Taxonomy" id="45464"/>
    <lineage>
        <taxon>Eukaryota</taxon>
        <taxon>Metazoa</taxon>
        <taxon>Ecdysozoa</taxon>
        <taxon>Nematoda</taxon>
        <taxon>Chromadorea</taxon>
        <taxon>Rhabditida</taxon>
        <taxon>Rhabditina</taxon>
        <taxon>Rhabditomorpha</taxon>
        <taxon>Strongyloidea</taxon>
        <taxon>Trichostrongylidae</taxon>
        <taxon>Teladorsagia</taxon>
    </lineage>
</organism>
<sequence length="167" mass="18573">MGSALARLASPSRSAMNMPFTAPQDAVTGCGLAKRDYTDNELIAACAGKRIIKPAEGYMLVLDSKTSSEAQINALCSRAVYMEICINISNSQFQQIRCPYLRYLVPCMPNRPALRVVNNNFLMNIMMSDSLRVCKNSKPLEIFNNPKLSAYSLLTLKRLCPNCIIRQ</sequence>